<comment type="subcellular location">
    <subcellularLocation>
        <location evidence="1">Membrane</location>
        <topology evidence="1">Multi-pass membrane protein</topology>
    </subcellularLocation>
</comment>
<protein>
    <submittedName>
        <fullName evidence="7">Glyoxylate pathway regulator</fullName>
    </submittedName>
</protein>
<evidence type="ECO:0000256" key="6">
    <source>
        <dbReference type="SAM" id="Phobius"/>
    </source>
</evidence>
<dbReference type="InterPro" id="IPR051633">
    <property type="entry name" value="AceTr"/>
</dbReference>
<feature type="transmembrane region" description="Helical" evidence="6">
    <location>
        <begin position="164"/>
        <end position="182"/>
    </location>
</feature>
<dbReference type="EMBL" id="QLNQ01000028">
    <property type="protein sequence ID" value="RCK58242.1"/>
    <property type="molecule type" value="Genomic_DNA"/>
</dbReference>
<dbReference type="OrthoDB" id="3648309at2759"/>
<dbReference type="GO" id="GO:0015123">
    <property type="term" value="F:acetate transmembrane transporter activity"/>
    <property type="evidence" value="ECO:0007669"/>
    <property type="project" value="TreeGrafter"/>
</dbReference>
<evidence type="ECO:0000256" key="2">
    <source>
        <dbReference type="ARBA" id="ARBA00005587"/>
    </source>
</evidence>
<dbReference type="NCBIfam" id="NF038013">
    <property type="entry name" value="AceTr_1"/>
    <property type="match status" value="1"/>
</dbReference>
<feature type="transmembrane region" description="Helical" evidence="6">
    <location>
        <begin position="69"/>
        <end position="89"/>
    </location>
</feature>
<keyword evidence="5 6" id="KW-0472">Membrane</keyword>
<dbReference type="GO" id="GO:0005886">
    <property type="term" value="C:plasma membrane"/>
    <property type="evidence" value="ECO:0007669"/>
    <property type="project" value="TreeGrafter"/>
</dbReference>
<evidence type="ECO:0000256" key="3">
    <source>
        <dbReference type="ARBA" id="ARBA00022692"/>
    </source>
</evidence>
<evidence type="ECO:0000256" key="4">
    <source>
        <dbReference type="ARBA" id="ARBA00022989"/>
    </source>
</evidence>
<comment type="similarity">
    <text evidence="2">Belongs to the acetate uptake transporter (AceTr) (TC 2.A.96) family.</text>
</comment>
<dbReference type="PANTHER" id="PTHR31123:SF1">
    <property type="entry name" value="ACCUMULATION OF DYADS PROTEIN 2-RELATED"/>
    <property type="match status" value="1"/>
</dbReference>
<sequence length="266" mass="29256">MSSASSQPSEKENFGHNDMPVQAISYAGEGEEFVILDGKKYYRHELMRAFAGTLNPGLAPYPKHEFGNASAIGLASFALSTFTLGLYYSGVKGIKTVNVVVSLCIFYGGLVEFLAGMWEFFIGNTFAFTVFCSYGAFWITLGTMNVESFHMLDKYEDPIMMQNAVGLFLVGWGIFTFLMLLLTFKATMAFVALFATLDVAFWTLAAGNMVQSATCVKVGGIFCIISACCGWYAMIAGMADKFNSYVQFHGLPMPVFEGKRKSKLKK</sequence>
<proteinExistence type="inferred from homology"/>
<name>A0A367XZK6_9ASCO</name>
<keyword evidence="3 6" id="KW-0812">Transmembrane</keyword>
<keyword evidence="4 6" id="KW-1133">Transmembrane helix</keyword>
<evidence type="ECO:0000313" key="7">
    <source>
        <dbReference type="EMBL" id="RCK58242.1"/>
    </source>
</evidence>
<feature type="transmembrane region" description="Helical" evidence="6">
    <location>
        <begin position="121"/>
        <end position="143"/>
    </location>
</feature>
<accession>A0A367XZK6</accession>
<evidence type="ECO:0000313" key="8">
    <source>
        <dbReference type="Proteomes" id="UP000253472"/>
    </source>
</evidence>
<comment type="caution">
    <text evidence="7">The sequence shown here is derived from an EMBL/GenBank/DDBJ whole genome shotgun (WGS) entry which is preliminary data.</text>
</comment>
<dbReference type="InterPro" id="IPR000791">
    <property type="entry name" value="Gpr1/Fun34/SatP-like"/>
</dbReference>
<dbReference type="Pfam" id="PF01184">
    <property type="entry name" value="Gpr1_Fun34_YaaH"/>
    <property type="match status" value="1"/>
</dbReference>
<feature type="transmembrane region" description="Helical" evidence="6">
    <location>
        <begin position="96"/>
        <end position="115"/>
    </location>
</feature>
<evidence type="ECO:0000256" key="5">
    <source>
        <dbReference type="ARBA" id="ARBA00023136"/>
    </source>
</evidence>
<evidence type="ECO:0000256" key="1">
    <source>
        <dbReference type="ARBA" id="ARBA00004141"/>
    </source>
</evidence>
<gene>
    <name evidence="7" type="primary">GPR1_1</name>
    <name evidence="7" type="ORF">Cantr_06819</name>
</gene>
<dbReference type="PANTHER" id="PTHR31123">
    <property type="entry name" value="ACCUMULATION OF DYADS PROTEIN 2-RELATED"/>
    <property type="match status" value="1"/>
</dbReference>
<keyword evidence="8" id="KW-1185">Reference proteome</keyword>
<dbReference type="STRING" id="5486.A0A367XZK6"/>
<feature type="transmembrane region" description="Helical" evidence="6">
    <location>
        <begin position="218"/>
        <end position="239"/>
    </location>
</feature>
<reference evidence="7 8" key="1">
    <citation type="submission" date="2018-06" db="EMBL/GenBank/DDBJ databases">
        <title>Whole genome sequencing of Candida tropicalis (genome annotated by CSBL at Korea University).</title>
        <authorList>
            <person name="Ahn J."/>
        </authorList>
    </citation>
    <scope>NUCLEOTIDE SEQUENCE [LARGE SCALE GENOMIC DNA]</scope>
    <source>
        <strain evidence="7 8">ATCC 20962</strain>
    </source>
</reference>
<dbReference type="Proteomes" id="UP000253472">
    <property type="component" value="Unassembled WGS sequence"/>
</dbReference>
<feature type="transmembrane region" description="Helical" evidence="6">
    <location>
        <begin position="188"/>
        <end position="206"/>
    </location>
</feature>
<dbReference type="AlphaFoldDB" id="A0A367XZK6"/>
<organism evidence="7 8">
    <name type="scientific">Candida viswanathii</name>
    <dbReference type="NCBI Taxonomy" id="5486"/>
    <lineage>
        <taxon>Eukaryota</taxon>
        <taxon>Fungi</taxon>
        <taxon>Dikarya</taxon>
        <taxon>Ascomycota</taxon>
        <taxon>Saccharomycotina</taxon>
        <taxon>Pichiomycetes</taxon>
        <taxon>Debaryomycetaceae</taxon>
        <taxon>Candida/Lodderomyces clade</taxon>
        <taxon>Candida</taxon>
    </lineage>
</organism>